<organism evidence="2 3">
    <name type="scientific">Halosegnis rubeus</name>
    <dbReference type="NCBI Taxonomy" id="2212850"/>
    <lineage>
        <taxon>Archaea</taxon>
        <taxon>Methanobacteriati</taxon>
        <taxon>Methanobacteriota</taxon>
        <taxon>Stenosarchaea group</taxon>
        <taxon>Halobacteria</taxon>
        <taxon>Halobacteriales</taxon>
        <taxon>Natronomonadaceae</taxon>
        <taxon>Halosegnis</taxon>
    </lineage>
</organism>
<dbReference type="EMBL" id="QMDY01000003">
    <property type="protein sequence ID" value="KAB7518834.1"/>
    <property type="molecule type" value="Genomic_DNA"/>
</dbReference>
<name>A0A5N5UJB7_9EURY</name>
<gene>
    <name evidence="2" type="ORF">DP108_06630</name>
</gene>
<evidence type="ECO:0000256" key="1">
    <source>
        <dbReference type="SAM" id="MobiDB-lite"/>
    </source>
</evidence>
<protein>
    <submittedName>
        <fullName evidence="2">Uncharacterized protein</fullName>
    </submittedName>
</protein>
<sequence>MSAETDDSAETCGECGLTLTDGECLTDGCPGPATETDDTSASSLMGGSSDGDDEEQESVSRGEVYDPAEDTDAYRESMLASAAENVPSTLVEDDDDEPWHELDEAERKARMRQTEIDTSADDDAVQTNDPDAVSEPAALDWHAFTRRYGFHYAGQGAQSRFVSTFKIEEATRLDDEIAGGGETFVAAAIEHPDVPLDMDQSSGRLLFRKEVLAR</sequence>
<comment type="caution">
    <text evidence="2">The sequence shown here is derived from an EMBL/GenBank/DDBJ whole genome shotgun (WGS) entry which is preliminary data.</text>
</comment>
<proteinExistence type="predicted"/>
<dbReference type="Proteomes" id="UP000326207">
    <property type="component" value="Unassembled WGS sequence"/>
</dbReference>
<reference evidence="2 3" key="1">
    <citation type="submission" date="2019-10" db="EMBL/GenBank/DDBJ databases">
        <title>Unraveling microbial dark matter from salterns through culturing: the case of the genus Halosegnis.</title>
        <authorList>
            <person name="Duran-Viseras A."/>
            <person name="Andrei A.-S."/>
            <person name="Vera-Gargallo B."/>
            <person name="Ghai R."/>
            <person name="Sanchez-Porro C."/>
            <person name="Ventosa A."/>
        </authorList>
    </citation>
    <scope>NUCLEOTIDE SEQUENCE [LARGE SCALE GENOMIC DNA]</scope>
    <source>
        <strain evidence="2 3">F19-13</strain>
    </source>
</reference>
<evidence type="ECO:0000313" key="3">
    <source>
        <dbReference type="Proteomes" id="UP000326207"/>
    </source>
</evidence>
<dbReference type="AlphaFoldDB" id="A0A5N5UJB7"/>
<feature type="region of interest" description="Disordered" evidence="1">
    <location>
        <begin position="1"/>
        <end position="130"/>
    </location>
</feature>
<dbReference type="RefSeq" id="WP_152156214.1">
    <property type="nucleotide sequence ID" value="NZ_QMDY01000003.1"/>
</dbReference>
<accession>A0A5N5UJB7</accession>
<feature type="compositionally biased region" description="Basic and acidic residues" evidence="1">
    <location>
        <begin position="99"/>
        <end position="115"/>
    </location>
</feature>
<evidence type="ECO:0000313" key="2">
    <source>
        <dbReference type="EMBL" id="KAB7518834.1"/>
    </source>
</evidence>